<sequence>MPGGFDIEKEVAIMAEKLEGYHKEKNNCRETCTSFGKRIGNLESMAEVHEYGISIIRENMKEIMADIKKMRWQTALIVGGIVVLSQIVNFKEFFVR</sequence>
<dbReference type="EMBL" id="MT142018">
    <property type="protein sequence ID" value="QJA73323.1"/>
    <property type="molecule type" value="Genomic_DNA"/>
</dbReference>
<accession>A0A6M3JTH7</accession>
<organism evidence="1">
    <name type="scientific">viral metagenome</name>
    <dbReference type="NCBI Taxonomy" id="1070528"/>
    <lineage>
        <taxon>unclassified sequences</taxon>
        <taxon>metagenomes</taxon>
        <taxon>organismal metagenomes</taxon>
    </lineage>
</organism>
<protein>
    <submittedName>
        <fullName evidence="1">Uncharacterized protein</fullName>
    </submittedName>
</protein>
<dbReference type="AlphaFoldDB" id="A0A6M3JTH7"/>
<gene>
    <name evidence="1" type="ORF">MM415A02412_0011</name>
</gene>
<name>A0A6M3JTH7_9ZZZZ</name>
<reference evidence="1" key="1">
    <citation type="submission" date="2020-03" db="EMBL/GenBank/DDBJ databases">
        <title>The deep terrestrial virosphere.</title>
        <authorList>
            <person name="Holmfeldt K."/>
            <person name="Nilsson E."/>
            <person name="Simone D."/>
            <person name="Lopez-Fernandez M."/>
            <person name="Wu X."/>
            <person name="de Brujin I."/>
            <person name="Lundin D."/>
            <person name="Andersson A."/>
            <person name="Bertilsson S."/>
            <person name="Dopson M."/>
        </authorList>
    </citation>
    <scope>NUCLEOTIDE SEQUENCE</scope>
    <source>
        <strain evidence="1">MM415A02412</strain>
    </source>
</reference>
<evidence type="ECO:0000313" key="1">
    <source>
        <dbReference type="EMBL" id="QJA73323.1"/>
    </source>
</evidence>
<proteinExistence type="predicted"/>